<dbReference type="Proteomes" id="UP000035199">
    <property type="component" value="Chromosome"/>
</dbReference>
<dbReference type="EMBL" id="CP011542">
    <property type="protein sequence ID" value="AKK04589.1"/>
    <property type="molecule type" value="Genomic_DNA"/>
</dbReference>
<feature type="region of interest" description="Disordered" evidence="1">
    <location>
        <begin position="133"/>
        <end position="179"/>
    </location>
</feature>
<feature type="region of interest" description="Disordered" evidence="1">
    <location>
        <begin position="1"/>
        <end position="49"/>
    </location>
</feature>
<organism evidence="2 3">
    <name type="scientific">Corynebacterium mustelae</name>
    <dbReference type="NCBI Taxonomy" id="571915"/>
    <lineage>
        <taxon>Bacteria</taxon>
        <taxon>Bacillati</taxon>
        <taxon>Actinomycetota</taxon>
        <taxon>Actinomycetes</taxon>
        <taxon>Mycobacteriales</taxon>
        <taxon>Corynebacteriaceae</taxon>
        <taxon>Corynebacterium</taxon>
    </lineage>
</organism>
<evidence type="ECO:0000313" key="2">
    <source>
        <dbReference type="EMBL" id="AKK04589.1"/>
    </source>
</evidence>
<reference evidence="3" key="2">
    <citation type="submission" date="2015-05" db="EMBL/GenBank/DDBJ databases">
        <title>Complete genome sequence of Corynebacterium mustelae DSM 45274, isolated from various tissues of a male ferret with lethal sepsis.</title>
        <authorList>
            <person name="Ruckert C."/>
            <person name="Albersmeier A."/>
            <person name="Winkler A."/>
            <person name="Tauch A."/>
        </authorList>
    </citation>
    <scope>NUCLEOTIDE SEQUENCE [LARGE SCALE GENOMIC DNA]</scope>
    <source>
        <strain evidence="3">DSM 45274</strain>
    </source>
</reference>
<protein>
    <recommendedName>
        <fullName evidence="4">Scaffolding protein</fullName>
    </recommendedName>
</protein>
<feature type="compositionally biased region" description="Low complexity" evidence="1">
    <location>
        <begin position="1"/>
        <end position="31"/>
    </location>
</feature>
<gene>
    <name evidence="2" type="ORF">CMUST_01200</name>
</gene>
<keyword evidence="3" id="KW-1185">Reference proteome</keyword>
<reference evidence="2 3" key="1">
    <citation type="journal article" date="2015" name="Genome Announc.">
        <title>Complete Genome Sequence of the Type Strain Corynebacterium mustelae DSM 45274, Isolated from Various Tissues of a Male Ferret with Lethal Sepsis.</title>
        <authorList>
            <person name="Ruckert C."/>
            <person name="Eimer J."/>
            <person name="Winkler A."/>
            <person name="Tauch A."/>
        </authorList>
    </citation>
    <scope>NUCLEOTIDE SEQUENCE [LARGE SCALE GENOMIC DNA]</scope>
    <source>
        <strain evidence="2 3">DSM 45274</strain>
    </source>
</reference>
<dbReference type="RefSeq" id="WP_047260976.1">
    <property type="nucleotide sequence ID" value="NZ_CP011542.1"/>
</dbReference>
<name>A0A0G3GTX5_9CORY</name>
<evidence type="ECO:0000313" key="3">
    <source>
        <dbReference type="Proteomes" id="UP000035199"/>
    </source>
</evidence>
<evidence type="ECO:0000256" key="1">
    <source>
        <dbReference type="SAM" id="MobiDB-lite"/>
    </source>
</evidence>
<dbReference type="AlphaFoldDB" id="A0A0G3GTX5"/>
<dbReference type="KEGG" id="cmv:CMUST_01200"/>
<accession>A0A0G3GTX5</accession>
<feature type="compositionally biased region" description="Basic and acidic residues" evidence="1">
    <location>
        <begin position="37"/>
        <end position="49"/>
    </location>
</feature>
<dbReference type="PATRIC" id="fig|571915.4.peg.245"/>
<feature type="region of interest" description="Disordered" evidence="1">
    <location>
        <begin position="69"/>
        <end position="89"/>
    </location>
</feature>
<sequence>MNTDSLNTTETETNEENQSTTSQETNSTDTNGTDNVNAEKENDTSADDLAARLELAERERESLREAAAKWKEYEDSQKTESQRTEEKLKEMDALRQENQALKLVAQYGIKAEDIELLGGGSLEEMEARAKRVATLYGGSPTPPPNKRPYENYSSGEGAQRTPADDTYPEDWIPAGLKTK</sequence>
<proteinExistence type="predicted"/>
<evidence type="ECO:0008006" key="4">
    <source>
        <dbReference type="Google" id="ProtNLM"/>
    </source>
</evidence>
<dbReference type="STRING" id="571915.CMUST_01200"/>